<gene>
    <name evidence="1" type="ORF">SAMN04488018_106137</name>
</gene>
<dbReference type="Proteomes" id="UP000183077">
    <property type="component" value="Unassembled WGS sequence"/>
</dbReference>
<proteinExistence type="predicted"/>
<dbReference type="SUPFAM" id="SSF56731">
    <property type="entry name" value="DNA primase core"/>
    <property type="match status" value="1"/>
</dbReference>
<protein>
    <submittedName>
        <fullName evidence="1">Toprim-like</fullName>
    </submittedName>
</protein>
<organism evidence="1 2">
    <name type="scientific">Myroides marinus</name>
    <dbReference type="NCBI Taxonomy" id="703342"/>
    <lineage>
        <taxon>Bacteria</taxon>
        <taxon>Pseudomonadati</taxon>
        <taxon>Bacteroidota</taxon>
        <taxon>Flavobacteriia</taxon>
        <taxon>Flavobacteriales</taxon>
        <taxon>Flavobacteriaceae</taxon>
        <taxon>Myroides</taxon>
    </lineage>
</organism>
<evidence type="ECO:0000313" key="2">
    <source>
        <dbReference type="Proteomes" id="UP000183077"/>
    </source>
</evidence>
<dbReference type="AlphaFoldDB" id="A0A1H6UHJ8"/>
<reference evidence="1 2" key="1">
    <citation type="submission" date="2016-10" db="EMBL/GenBank/DDBJ databases">
        <authorList>
            <person name="de Groot N.N."/>
        </authorList>
    </citation>
    <scope>NUCLEOTIDE SEQUENCE [LARGE SCALE GENOMIC DNA]</scope>
    <source>
        <strain evidence="1 2">DSM 23048</strain>
    </source>
</reference>
<dbReference type="EMBL" id="FNYS01000006">
    <property type="protein sequence ID" value="SEI89247.1"/>
    <property type="molecule type" value="Genomic_DNA"/>
</dbReference>
<sequence length="75" mass="8999">MIERIKNELGNYHNIELYFDNDEAGNRAVEIIKNENQNAKDCWALYSSFKDLNDWLIHENPSNEIKIYYKSAFKR</sequence>
<evidence type="ECO:0000313" key="1">
    <source>
        <dbReference type="EMBL" id="SEI89247.1"/>
    </source>
</evidence>
<accession>A0A1H6UHJ8</accession>
<dbReference type="Pfam" id="PF13155">
    <property type="entry name" value="Toprim_2"/>
    <property type="match status" value="1"/>
</dbReference>
<name>A0A1H6UHJ8_9FLAO</name>
<dbReference type="Gene3D" id="3.40.1360.10">
    <property type="match status" value="1"/>
</dbReference>